<gene>
    <name evidence="2" type="ORF">QBC38DRAFT_413966</name>
</gene>
<name>A0AAN7BSM9_9PEZI</name>
<dbReference type="PANTHER" id="PTHR33112:SF1">
    <property type="entry name" value="HETEROKARYON INCOMPATIBILITY DOMAIN-CONTAINING PROTEIN"/>
    <property type="match status" value="1"/>
</dbReference>
<dbReference type="Pfam" id="PF06985">
    <property type="entry name" value="HET"/>
    <property type="match status" value="1"/>
</dbReference>
<dbReference type="EMBL" id="MU865315">
    <property type="protein sequence ID" value="KAK4228747.1"/>
    <property type="molecule type" value="Genomic_DNA"/>
</dbReference>
<sequence length="678" mass="77972">MNITMSTPRCTQCASINIKSLLSTRQQHTIHIPPKPTSCPLCNFFLSIIAYPKHPNTLTHDDKEIEFSIFNNLQAEDHIPHDVSAPRPKRHMIKCQWGQEWIDADIIDLHILLSDKNHGLPIWQPRLMDQTVDYEVIKEWIKECCSKHENERCGSFEPHEGNIKGMRVIDVETRYVVPFLGGEDYAALSYVWGYVEGKPLVPPGKDGKLPEEIPKTIEDAIEVTKGLGVKWLWVDQFCIDQEDMTQKMGQIAVMDRIYSCAWVTIVAAVCGTNSWYGLPGTERTKRVKQPRFKDDGIELVLGGRKGYFTVTGSKWFSRGWTFQEGLFSRRRVIFTDEQVLWECNMMSRMESVVTPRVEGRQIEGELIFDGGVFRGGGDRLDLWRQVVSYRERKLTFGGDVLNAMMGVFSAFSRKSKRVVFPVRQFFGVPISTGLYYREGLDAAFACAMQWQWVRGGEEEIKRREGFPSWSWAGWEEGVFDTSRMDHNYMGMKAVDGLKFWFQRVEDLGFDRLTETVVQKANRYDGNPLPYTYTLKIESLVCNATIETLPWDDGALKSRPPEMDYTIRRPKRMNSTEEVVPCWRVRFLTDLQSLLVGEKANGWFSCLLLATRDIEQSWGLILWHREGHPAERVGSVDYRSGHSWSEKKSRVVMSVDLSSAQGYLLAEELLFEKQTVLLA</sequence>
<evidence type="ECO:0000313" key="3">
    <source>
        <dbReference type="Proteomes" id="UP001301958"/>
    </source>
</evidence>
<feature type="domain" description="Heterokaryon incompatibility" evidence="1">
    <location>
        <begin position="185"/>
        <end position="324"/>
    </location>
</feature>
<keyword evidence="3" id="KW-1185">Reference proteome</keyword>
<reference evidence="2" key="1">
    <citation type="journal article" date="2023" name="Mol. Phylogenet. Evol.">
        <title>Genome-scale phylogeny and comparative genomics of the fungal order Sordariales.</title>
        <authorList>
            <person name="Hensen N."/>
            <person name="Bonometti L."/>
            <person name="Westerberg I."/>
            <person name="Brannstrom I.O."/>
            <person name="Guillou S."/>
            <person name="Cros-Aarteil S."/>
            <person name="Calhoun S."/>
            <person name="Haridas S."/>
            <person name="Kuo A."/>
            <person name="Mondo S."/>
            <person name="Pangilinan J."/>
            <person name="Riley R."/>
            <person name="LaButti K."/>
            <person name="Andreopoulos B."/>
            <person name="Lipzen A."/>
            <person name="Chen C."/>
            <person name="Yan M."/>
            <person name="Daum C."/>
            <person name="Ng V."/>
            <person name="Clum A."/>
            <person name="Steindorff A."/>
            <person name="Ohm R.A."/>
            <person name="Martin F."/>
            <person name="Silar P."/>
            <person name="Natvig D.O."/>
            <person name="Lalanne C."/>
            <person name="Gautier V."/>
            <person name="Ament-Velasquez S.L."/>
            <person name="Kruys A."/>
            <person name="Hutchinson M.I."/>
            <person name="Powell A.J."/>
            <person name="Barry K."/>
            <person name="Miller A.N."/>
            <person name="Grigoriev I.V."/>
            <person name="Debuchy R."/>
            <person name="Gladieux P."/>
            <person name="Hiltunen Thoren M."/>
            <person name="Johannesson H."/>
        </authorList>
    </citation>
    <scope>NUCLEOTIDE SEQUENCE</scope>
    <source>
        <strain evidence="2">CBS 990.96</strain>
    </source>
</reference>
<accession>A0AAN7BSM9</accession>
<comment type="caution">
    <text evidence="2">The sequence shown here is derived from an EMBL/GenBank/DDBJ whole genome shotgun (WGS) entry which is preliminary data.</text>
</comment>
<evidence type="ECO:0000313" key="2">
    <source>
        <dbReference type="EMBL" id="KAK4228747.1"/>
    </source>
</evidence>
<dbReference type="AlphaFoldDB" id="A0AAN7BSM9"/>
<dbReference type="PANTHER" id="PTHR33112">
    <property type="entry name" value="DOMAIN PROTEIN, PUTATIVE-RELATED"/>
    <property type="match status" value="1"/>
</dbReference>
<reference evidence="2" key="2">
    <citation type="submission" date="2023-05" db="EMBL/GenBank/DDBJ databases">
        <authorList>
            <consortium name="Lawrence Berkeley National Laboratory"/>
            <person name="Steindorff A."/>
            <person name="Hensen N."/>
            <person name="Bonometti L."/>
            <person name="Westerberg I."/>
            <person name="Brannstrom I.O."/>
            <person name="Guillou S."/>
            <person name="Cros-Aarteil S."/>
            <person name="Calhoun S."/>
            <person name="Haridas S."/>
            <person name="Kuo A."/>
            <person name="Mondo S."/>
            <person name="Pangilinan J."/>
            <person name="Riley R."/>
            <person name="Labutti K."/>
            <person name="Andreopoulos B."/>
            <person name="Lipzen A."/>
            <person name="Chen C."/>
            <person name="Yanf M."/>
            <person name="Daum C."/>
            <person name="Ng V."/>
            <person name="Clum A."/>
            <person name="Ohm R."/>
            <person name="Martin F."/>
            <person name="Silar P."/>
            <person name="Natvig D."/>
            <person name="Lalanne C."/>
            <person name="Gautier V."/>
            <person name="Ament-Velasquez S.L."/>
            <person name="Kruys A."/>
            <person name="Hutchinson M.I."/>
            <person name="Powell A.J."/>
            <person name="Barry K."/>
            <person name="Miller A.N."/>
            <person name="Grigoriev I.V."/>
            <person name="Debuchy R."/>
            <person name="Gladieux P."/>
            <person name="Thoren M.H."/>
            <person name="Johannesson H."/>
        </authorList>
    </citation>
    <scope>NUCLEOTIDE SEQUENCE</scope>
    <source>
        <strain evidence="2">CBS 990.96</strain>
    </source>
</reference>
<dbReference type="Proteomes" id="UP001301958">
    <property type="component" value="Unassembled WGS sequence"/>
</dbReference>
<evidence type="ECO:0000259" key="1">
    <source>
        <dbReference type="Pfam" id="PF06985"/>
    </source>
</evidence>
<dbReference type="InterPro" id="IPR010730">
    <property type="entry name" value="HET"/>
</dbReference>
<proteinExistence type="predicted"/>
<protein>
    <submittedName>
        <fullName evidence="2">Heterokaryon incompatibility protein-domain-containing protein</fullName>
    </submittedName>
</protein>
<organism evidence="2 3">
    <name type="scientific">Podospora fimiseda</name>
    <dbReference type="NCBI Taxonomy" id="252190"/>
    <lineage>
        <taxon>Eukaryota</taxon>
        <taxon>Fungi</taxon>
        <taxon>Dikarya</taxon>
        <taxon>Ascomycota</taxon>
        <taxon>Pezizomycotina</taxon>
        <taxon>Sordariomycetes</taxon>
        <taxon>Sordariomycetidae</taxon>
        <taxon>Sordariales</taxon>
        <taxon>Podosporaceae</taxon>
        <taxon>Podospora</taxon>
    </lineage>
</organism>